<evidence type="ECO:0000313" key="9">
    <source>
        <dbReference type="Proteomes" id="UP000013988"/>
    </source>
</evidence>
<dbReference type="InterPro" id="IPR012341">
    <property type="entry name" value="6hp_glycosidase-like_sf"/>
</dbReference>
<dbReference type="PANTHER" id="PTHR33307">
    <property type="entry name" value="ALPHA-RHAMNOSIDASE (EUROFUNG)"/>
    <property type="match status" value="1"/>
</dbReference>
<dbReference type="InterPro" id="IPR035396">
    <property type="entry name" value="Bac_rhamnosid6H"/>
</dbReference>
<dbReference type="Proteomes" id="UP000013988">
    <property type="component" value="Unassembled WGS sequence"/>
</dbReference>
<dbReference type="Pfam" id="PF17390">
    <property type="entry name" value="Bac_rhamnosid_C"/>
    <property type="match status" value="1"/>
</dbReference>
<keyword evidence="9" id="KW-1185">Reference proteome</keyword>
<dbReference type="PATRIC" id="fig|1202534.3.peg.72"/>
<dbReference type="AlphaFoldDB" id="R9CFU7"/>
<feature type="domain" description="Bacterial alpha-L-rhamnosidase N-terminal" evidence="5">
    <location>
        <begin position="111"/>
        <end position="282"/>
    </location>
</feature>
<evidence type="ECO:0000256" key="2">
    <source>
        <dbReference type="ARBA" id="ARBA00012652"/>
    </source>
</evidence>
<evidence type="ECO:0000259" key="6">
    <source>
        <dbReference type="Pfam" id="PF17389"/>
    </source>
</evidence>
<dbReference type="InterPro" id="IPR035398">
    <property type="entry name" value="Bac_rhamnosid_C"/>
</dbReference>
<dbReference type="SUPFAM" id="SSF48208">
    <property type="entry name" value="Six-hairpin glycosidases"/>
    <property type="match status" value="1"/>
</dbReference>
<feature type="domain" description="Alpha-L-rhamnosidase concanavalin-like" evidence="4">
    <location>
        <begin position="290"/>
        <end position="398"/>
    </location>
</feature>
<evidence type="ECO:0000256" key="3">
    <source>
        <dbReference type="ARBA" id="ARBA00022801"/>
    </source>
</evidence>
<dbReference type="InterPro" id="IPR013783">
    <property type="entry name" value="Ig-like_fold"/>
</dbReference>
<dbReference type="GO" id="GO:0005975">
    <property type="term" value="P:carbohydrate metabolic process"/>
    <property type="evidence" value="ECO:0007669"/>
    <property type="project" value="InterPro"/>
</dbReference>
<feature type="domain" description="Alpha-L-rhamnosidase C-terminal" evidence="7">
    <location>
        <begin position="770"/>
        <end position="835"/>
    </location>
</feature>
<dbReference type="GO" id="GO:0030596">
    <property type="term" value="F:alpha-L-rhamnosidase activity"/>
    <property type="evidence" value="ECO:0007669"/>
    <property type="project" value="UniProtKB-EC"/>
</dbReference>
<evidence type="ECO:0000259" key="5">
    <source>
        <dbReference type="Pfam" id="PF08531"/>
    </source>
</evidence>
<reference evidence="8 9" key="1">
    <citation type="submission" date="2013-03" db="EMBL/GenBank/DDBJ databases">
        <title>Whole genome shotgun sequencing of Clostridium sartagoforme AAU1.</title>
        <authorList>
            <person name="Joshi C.G."/>
            <person name="Duggirala S.M."/>
            <person name="Nathani N.M."/>
            <person name="Bhatt V.D."/>
            <person name="Patel A.K."/>
            <person name="Pandya P.R."/>
            <person name="KaPatel J.A."/>
        </authorList>
    </citation>
    <scope>NUCLEOTIDE SEQUENCE [LARGE SCALE GENOMIC DNA]</scope>
    <source>
        <strain evidence="8 9">AAU1</strain>
    </source>
</reference>
<organism evidence="8 9">
    <name type="scientific">Clostridium sartagoforme AAU1</name>
    <dbReference type="NCBI Taxonomy" id="1202534"/>
    <lineage>
        <taxon>Bacteria</taxon>
        <taxon>Bacillati</taxon>
        <taxon>Bacillota</taxon>
        <taxon>Clostridia</taxon>
        <taxon>Eubacteriales</taxon>
        <taxon>Clostridiaceae</taxon>
        <taxon>Clostridium</taxon>
    </lineage>
</organism>
<dbReference type="OrthoDB" id="9761045at2"/>
<sequence length="885" mass="101160">MQTAYQIKAAESLEQLENEELTWNSEKIQSDECTHIYYGGKELKSRIRIYWKVKIWDEEGKESDWSDIAFFEMGLLKVEDWSSKWINPEKEIDSNIQYPASYLRKEFCLDKAVKKARLYITSCGVYEAWINGKRVGDQVLTPGATNYDKRLQYQTYDVTELIDLKQNVLGVILGDGWFRGRVGNYGWRNIYGTGLLLLAQLEIELLDGETITIVTDENWKTTKEGPIRLSDLQDGENYDARYDIEGWNKSNFKDAYWDKVNVGSYKYDILIGSNSVPIREKESFNPIILRTPDGNTVLDFGQNLSGYVKFRVSGKGGSTVTLVHGETLDQNGNFTIEHLNNTSRPKERPLKQEINYTLRGKELEEFKPHFTVHGFRYVLVKNWTEEVKAENFEAVAIYSDMMETGEFECSNNMINKLVKNTLWSEKSNFIDVPTDCPQRERAGWTGDAQVFARTGSTLMNTATFFTKWMKDVAIQQHSNGMICNISPSVGVEKDKAMKFVEGSAGWGDAAVIIPWTMWKVYGDKRILEEQWDSMKAWVDYEANCAKKTHWSRIFKKNPYRKYTWDTKFHWGEWAEPASKDFKGENVGKQVVFSVPEVATAYFAYSSGLLAECAEALGKKDEAERYRALSKNAKCAYIYNFTNNGDIGSSRQCLYVRPVALGLLPKEKMKPAIDKLSKLVEENNYNIGTGFLSTPFICKVLCDFGHIETAYKLVEQTSHPSWLYPITKGATTIWEHWDGVNEENVPRESLNHYSYGAIVGWFFQYVAGIDIDEKSTGYKTFVIAPRPGGTLTSASAKYISLYGEIKSSWEINNNKFSMKVQIPPNTSAKIILPCEDISKVLLIRPSEVNNGFYIYEENVCIDVCSGIYEFICERSEISGMKGEKNN</sequence>
<name>R9CFU7_9CLOT</name>
<dbReference type="RefSeq" id="WP_016205612.1">
    <property type="nucleotide sequence ID" value="NZ_ASRV01000008.1"/>
</dbReference>
<dbReference type="Pfam" id="PF25788">
    <property type="entry name" value="Ig_Rha78A_N"/>
    <property type="match status" value="1"/>
</dbReference>
<dbReference type="Gene3D" id="1.50.10.10">
    <property type="match status" value="1"/>
</dbReference>
<evidence type="ECO:0000256" key="1">
    <source>
        <dbReference type="ARBA" id="ARBA00001445"/>
    </source>
</evidence>
<dbReference type="InterPro" id="IPR008902">
    <property type="entry name" value="Rhamnosid_concanavalin"/>
</dbReference>
<proteinExistence type="predicted"/>
<comment type="caution">
    <text evidence="8">The sequence shown here is derived from an EMBL/GenBank/DDBJ whole genome shotgun (WGS) entry which is preliminary data.</text>
</comment>
<dbReference type="Gene3D" id="2.60.420.10">
    <property type="entry name" value="Maltose phosphorylase, domain 3"/>
    <property type="match status" value="1"/>
</dbReference>
<accession>R9CFU7</accession>
<dbReference type="InterPro" id="IPR013737">
    <property type="entry name" value="Bac_rhamnosid_N"/>
</dbReference>
<dbReference type="Pfam" id="PF08531">
    <property type="entry name" value="Bac_rhamnosid_N"/>
    <property type="match status" value="1"/>
</dbReference>
<comment type="catalytic activity">
    <reaction evidence="1">
        <text>Hydrolysis of terminal non-reducing alpha-L-rhamnose residues in alpha-L-rhamnosides.</text>
        <dbReference type="EC" id="3.2.1.40"/>
    </reaction>
</comment>
<dbReference type="Pfam" id="PF05592">
    <property type="entry name" value="Bac_rhamnosid"/>
    <property type="match status" value="1"/>
</dbReference>
<gene>
    <name evidence="8" type="ORF">A500_00375</name>
</gene>
<feature type="domain" description="Alpha-L-rhamnosidase six-hairpin glycosidase" evidence="6">
    <location>
        <begin position="403"/>
        <end position="765"/>
    </location>
</feature>
<dbReference type="Gene3D" id="2.60.40.10">
    <property type="entry name" value="Immunoglobulins"/>
    <property type="match status" value="1"/>
</dbReference>
<evidence type="ECO:0000259" key="4">
    <source>
        <dbReference type="Pfam" id="PF05592"/>
    </source>
</evidence>
<dbReference type="InterPro" id="IPR016007">
    <property type="entry name" value="Alpha_rhamnosid"/>
</dbReference>
<dbReference type="InterPro" id="IPR008928">
    <property type="entry name" value="6-hairpin_glycosidase_sf"/>
</dbReference>
<dbReference type="Pfam" id="PF17389">
    <property type="entry name" value="Bac_rhamnosid6H"/>
    <property type="match status" value="1"/>
</dbReference>
<evidence type="ECO:0000313" key="8">
    <source>
        <dbReference type="EMBL" id="EOR28224.1"/>
    </source>
</evidence>
<dbReference type="Gene3D" id="2.60.120.260">
    <property type="entry name" value="Galactose-binding domain-like"/>
    <property type="match status" value="2"/>
</dbReference>
<dbReference type="EC" id="3.2.1.40" evidence="2"/>
<protein>
    <recommendedName>
        <fullName evidence="2">alpha-L-rhamnosidase</fullName>
        <ecNumber evidence="2">3.2.1.40</ecNumber>
    </recommendedName>
</protein>
<evidence type="ECO:0000259" key="7">
    <source>
        <dbReference type="Pfam" id="PF17390"/>
    </source>
</evidence>
<keyword evidence="3" id="KW-0378">Hydrolase</keyword>
<dbReference type="EMBL" id="ASRV01000008">
    <property type="protein sequence ID" value="EOR28224.1"/>
    <property type="molecule type" value="Genomic_DNA"/>
</dbReference>
<dbReference type="PANTHER" id="PTHR33307:SF6">
    <property type="entry name" value="ALPHA-RHAMNOSIDASE (EUROFUNG)-RELATED"/>
    <property type="match status" value="1"/>
</dbReference>
<dbReference type="PIRSF" id="PIRSF010631">
    <property type="entry name" value="A-rhamnsds"/>
    <property type="match status" value="1"/>
</dbReference>